<dbReference type="STRING" id="82374.NZ47_05655"/>
<proteinExistence type="predicted"/>
<protein>
    <submittedName>
        <fullName evidence="1">F420-0:Gamma-glutamyl ligase</fullName>
    </submittedName>
</protein>
<sequence length="222" mass="24350">MSNDAKIELIPIPTRILTDKDDIIDTVERYTKDKIGPDDVISVAESVVAITQGRAVRPEDLKITKVAKFCCRFIPDYGSLATPHGMQSLMDVEGKWRVAGALFAGFLGKIVGLKGLFYKWGGEQTALIDDVTGTMPPFDKHIVYGPKDPDKVVEQLKARLGCFGGLIADVNDLKRSRVVGQSKGLNGLMAANLLIDNPFGNASQKTPIVIIKNFRQYQEQNS</sequence>
<organism evidence="1 2">
    <name type="scientific">Anaerovibrio lipolyticus</name>
    <dbReference type="NCBI Taxonomy" id="82374"/>
    <lineage>
        <taxon>Bacteria</taxon>
        <taxon>Bacillati</taxon>
        <taxon>Bacillota</taxon>
        <taxon>Negativicutes</taxon>
        <taxon>Selenomonadales</taxon>
        <taxon>Selenomonadaceae</taxon>
        <taxon>Anaerovibrio</taxon>
    </lineage>
</organism>
<dbReference type="SUPFAM" id="SSF144010">
    <property type="entry name" value="CofE-like"/>
    <property type="match status" value="1"/>
</dbReference>
<keyword evidence="2" id="KW-1185">Reference proteome</keyword>
<comment type="caution">
    <text evidence="1">The sequence shown here is derived from an EMBL/GenBank/DDBJ whole genome shotgun (WGS) entry which is preliminary data.</text>
</comment>
<accession>A0A0B2K027</accession>
<dbReference type="EMBL" id="JSCE01000116">
    <property type="protein sequence ID" value="KHM52288.1"/>
    <property type="molecule type" value="Genomic_DNA"/>
</dbReference>
<reference evidence="1 2" key="1">
    <citation type="journal article" date="2013" name="PLoS ONE">
        <title>Identification and characterization of three novel lipases belonging to families II and V from Anaerovibrio lipolyticus 5ST.</title>
        <authorList>
            <person name="Prive F."/>
            <person name="Kaderbhai N.N."/>
            <person name="Girdwood S."/>
            <person name="Worgan H.J."/>
            <person name="Pinloche E."/>
            <person name="Scollan N.D."/>
            <person name="Huws S.A."/>
            <person name="Newbold C.J."/>
        </authorList>
    </citation>
    <scope>NUCLEOTIDE SEQUENCE [LARGE SCALE GENOMIC DNA]</scope>
    <source>
        <strain evidence="1 2">5S</strain>
    </source>
</reference>
<dbReference type="RefSeq" id="WP_027397323.1">
    <property type="nucleotide sequence ID" value="NZ_JSCE01000116.1"/>
</dbReference>
<evidence type="ECO:0000313" key="2">
    <source>
        <dbReference type="Proteomes" id="UP000030993"/>
    </source>
</evidence>
<gene>
    <name evidence="1" type="ORF">NZ47_05655</name>
</gene>
<dbReference type="eggNOG" id="COG1478">
    <property type="taxonomic scope" value="Bacteria"/>
</dbReference>
<dbReference type="AlphaFoldDB" id="A0A0B2K027"/>
<name>A0A0B2K027_9FIRM</name>
<dbReference type="GO" id="GO:0016874">
    <property type="term" value="F:ligase activity"/>
    <property type="evidence" value="ECO:0007669"/>
    <property type="project" value="UniProtKB-KW"/>
</dbReference>
<keyword evidence="1" id="KW-0436">Ligase</keyword>
<evidence type="ECO:0000313" key="1">
    <source>
        <dbReference type="EMBL" id="KHM52288.1"/>
    </source>
</evidence>
<dbReference type="Gene3D" id="3.30.1330.100">
    <property type="entry name" value="CofE-like"/>
    <property type="match status" value="1"/>
</dbReference>
<dbReference type="Proteomes" id="UP000030993">
    <property type="component" value="Unassembled WGS sequence"/>
</dbReference>